<dbReference type="AlphaFoldDB" id="K1T844"/>
<dbReference type="InterPro" id="IPR005702">
    <property type="entry name" value="Wzc-like_C"/>
</dbReference>
<evidence type="ECO:0000256" key="1">
    <source>
        <dbReference type="ARBA" id="ARBA00022741"/>
    </source>
</evidence>
<keyword evidence="1" id="KW-0547">Nucleotide-binding</keyword>
<dbReference type="Gene3D" id="3.40.50.300">
    <property type="entry name" value="P-loop containing nucleotide triphosphate hydrolases"/>
    <property type="match status" value="1"/>
</dbReference>
<organism evidence="3">
    <name type="scientific">human gut metagenome</name>
    <dbReference type="NCBI Taxonomy" id="408170"/>
    <lineage>
        <taxon>unclassified sequences</taxon>
        <taxon>metagenomes</taxon>
        <taxon>organismal metagenomes</taxon>
    </lineage>
</organism>
<dbReference type="PANTHER" id="PTHR32309:SF31">
    <property type="entry name" value="CAPSULAR EXOPOLYSACCHARIDE FAMILY"/>
    <property type="match status" value="1"/>
</dbReference>
<dbReference type="EMBL" id="AJWY01007956">
    <property type="protein sequence ID" value="EKC62540.1"/>
    <property type="molecule type" value="Genomic_DNA"/>
</dbReference>
<comment type="caution">
    <text evidence="3">The sequence shown here is derived from an EMBL/GenBank/DDBJ whole genome shotgun (WGS) entry which is preliminary data.</text>
</comment>
<evidence type="ECO:0000256" key="2">
    <source>
        <dbReference type="ARBA" id="ARBA00022840"/>
    </source>
</evidence>
<protein>
    <submittedName>
        <fullName evidence="3">Capsular exopolysaccharide family</fullName>
    </submittedName>
</protein>
<proteinExistence type="predicted"/>
<gene>
    <name evidence="3" type="ORF">LEA_11789</name>
</gene>
<accession>K1T844</accession>
<name>K1T844_9ZZZZ</name>
<reference evidence="3" key="1">
    <citation type="journal article" date="2013" name="Environ. Microbiol.">
        <title>Microbiota from the distal guts of lean and obese adolescents exhibit partial functional redundancy besides clear differences in community structure.</title>
        <authorList>
            <person name="Ferrer M."/>
            <person name="Ruiz A."/>
            <person name="Lanza F."/>
            <person name="Haange S.B."/>
            <person name="Oberbach A."/>
            <person name="Till H."/>
            <person name="Bargiela R."/>
            <person name="Campoy C."/>
            <person name="Segura M.T."/>
            <person name="Richter M."/>
            <person name="von Bergen M."/>
            <person name="Seifert J."/>
            <person name="Suarez A."/>
        </authorList>
    </citation>
    <scope>NUCLEOTIDE SEQUENCE</scope>
</reference>
<keyword evidence="2" id="KW-0067">ATP-binding</keyword>
<sequence>MQFWRLLAGLGQRCLLVDGDLRHSGICRQCGLTGEHKVPGLAHYLSGSVPLEEVLYHTEIRGTCLVPASGTTNRPALLLEHPRFARMVESCAPKFAYLLVDAPALSECSDALSLAKVCDGALLVVQSGGVTHQELRQAAHLLQGCGLPLLGTVLNRTPY</sequence>
<dbReference type="CDD" id="cd05387">
    <property type="entry name" value="BY-kinase"/>
    <property type="match status" value="1"/>
</dbReference>
<dbReference type="SUPFAM" id="SSF52540">
    <property type="entry name" value="P-loop containing nucleoside triphosphate hydrolases"/>
    <property type="match status" value="1"/>
</dbReference>
<dbReference type="InterPro" id="IPR050445">
    <property type="entry name" value="Bact_polysacc_biosynth/exp"/>
</dbReference>
<dbReference type="InterPro" id="IPR027417">
    <property type="entry name" value="P-loop_NTPase"/>
</dbReference>
<evidence type="ECO:0000313" key="3">
    <source>
        <dbReference type="EMBL" id="EKC62540.1"/>
    </source>
</evidence>
<dbReference type="PANTHER" id="PTHR32309">
    <property type="entry name" value="TYROSINE-PROTEIN KINASE"/>
    <property type="match status" value="1"/>
</dbReference>